<proteinExistence type="predicted"/>
<feature type="compositionally biased region" description="Basic and acidic residues" evidence="1">
    <location>
        <begin position="31"/>
        <end position="40"/>
    </location>
</feature>
<comment type="caution">
    <text evidence="2">The sequence shown here is derived from an EMBL/GenBank/DDBJ whole genome shotgun (WGS) entry which is preliminary data.</text>
</comment>
<feature type="region of interest" description="Disordered" evidence="1">
    <location>
        <begin position="13"/>
        <end position="40"/>
    </location>
</feature>
<dbReference type="Proteomes" id="UP000596742">
    <property type="component" value="Unassembled WGS sequence"/>
</dbReference>
<organism evidence="2 3">
    <name type="scientific">Mytilus galloprovincialis</name>
    <name type="common">Mediterranean mussel</name>
    <dbReference type="NCBI Taxonomy" id="29158"/>
    <lineage>
        <taxon>Eukaryota</taxon>
        <taxon>Metazoa</taxon>
        <taxon>Spiralia</taxon>
        <taxon>Lophotrochozoa</taxon>
        <taxon>Mollusca</taxon>
        <taxon>Bivalvia</taxon>
        <taxon>Autobranchia</taxon>
        <taxon>Pteriomorphia</taxon>
        <taxon>Mytilida</taxon>
        <taxon>Mytiloidea</taxon>
        <taxon>Mytilidae</taxon>
        <taxon>Mytilinae</taxon>
        <taxon>Mytilus</taxon>
    </lineage>
</organism>
<keyword evidence="3" id="KW-1185">Reference proteome</keyword>
<name>A0A8B6BZN1_MYTGA</name>
<evidence type="ECO:0000313" key="2">
    <source>
        <dbReference type="EMBL" id="VDH97192.1"/>
    </source>
</evidence>
<dbReference type="OrthoDB" id="6137201at2759"/>
<evidence type="ECO:0000256" key="1">
    <source>
        <dbReference type="SAM" id="MobiDB-lite"/>
    </source>
</evidence>
<dbReference type="AlphaFoldDB" id="A0A8B6BZN1"/>
<accession>A0A8B6BZN1</accession>
<sequence>MFFRVSPISLNESIASSNEGSGAESTDSDDDKLNDFESVKSDVDDNLQDFDSSFGSIRPRPVKRTTVTGYNKHNDSGSVKSDVDNNLQDCASSFGSIRPIPVKRTTVTGYNKHNDSGSVTSNEEDSLQDFALSHGSIRPLKRTTYFNKKNRRLAWDNENNSHSSCEDKRERQCMVPFSNNNNHKAELDMGNDIKLSTPWNYGKALRRFTTIKWNMQDRNMNSFKNLFNNDKKFSTDIFKIISRENLEGREHNTSNIFIVSQAMTESSIFKVPVYGNNVLANLSTNFYVAYSMGSGNESIWKEAEAQFENNFVIFPCYQMSSFCILSEPKQVSQKIQQCGSIIKTGTDDKLVIQCPPTNVNQNRDITYQIFRPAITSVKISLPEWDPKLLIAVSDKIFMNFTRNSLNTPIYISFHLPESSRTAGVEPLLIGFRDKRPFLMRMVVKKVNDELLYEVKGCDGAALAVVRVVKHLDINILKTELDIFYGSRIPCKIILFAKSTKEGSRDLGQLFAQCVVRAELNKTLEDSILNRRYRCIYVTDTLFVKPLQRIRIQVSGGIFCLNGDGIPVQNHFLTFLCGSKENEIEFPVNLIKSGIPYAIVKFLMDNMSRGIVSEIHFEPYMPFKSFYKKTSLYAEYSM</sequence>
<reference evidence="2" key="1">
    <citation type="submission" date="2018-11" db="EMBL/GenBank/DDBJ databases">
        <authorList>
            <person name="Alioto T."/>
            <person name="Alioto T."/>
        </authorList>
    </citation>
    <scope>NUCLEOTIDE SEQUENCE</scope>
</reference>
<evidence type="ECO:0000313" key="3">
    <source>
        <dbReference type="Proteomes" id="UP000596742"/>
    </source>
</evidence>
<feature type="compositionally biased region" description="Polar residues" evidence="1">
    <location>
        <begin position="13"/>
        <end position="25"/>
    </location>
</feature>
<dbReference type="EMBL" id="UYJE01000867">
    <property type="protein sequence ID" value="VDH97192.1"/>
    <property type="molecule type" value="Genomic_DNA"/>
</dbReference>
<gene>
    <name evidence="2" type="ORF">MGAL_10B016002</name>
</gene>
<protein>
    <submittedName>
        <fullName evidence="2">Uncharacterized protein</fullName>
    </submittedName>
</protein>